<dbReference type="Pfam" id="PF04909">
    <property type="entry name" value="Amidohydro_2"/>
    <property type="match status" value="1"/>
</dbReference>
<dbReference type="InterPro" id="IPR032466">
    <property type="entry name" value="Metal_Hydrolase"/>
</dbReference>
<dbReference type="Proteomes" id="UP000008710">
    <property type="component" value="Plasmid pRHL2"/>
</dbReference>
<evidence type="ECO:0000256" key="1">
    <source>
        <dbReference type="ARBA" id="ARBA00023239"/>
    </source>
</evidence>
<gene>
    <name evidence="3" type="ordered locus">RHA1_ro10289</name>
</gene>
<dbReference type="EMBL" id="CP000433">
    <property type="protein sequence ID" value="ABH00480.1"/>
    <property type="molecule type" value="Genomic_DNA"/>
</dbReference>
<evidence type="ECO:0000313" key="4">
    <source>
        <dbReference type="Proteomes" id="UP000008710"/>
    </source>
</evidence>
<reference evidence="4" key="1">
    <citation type="journal article" date="2006" name="Proc. Natl. Acad. Sci. U.S.A.">
        <title>The complete genome of Rhodococcus sp. RHA1 provides insights into a catabolic powerhouse.</title>
        <authorList>
            <person name="McLeod M.P."/>
            <person name="Warren R.L."/>
            <person name="Hsiao W.W.L."/>
            <person name="Araki N."/>
            <person name="Myhre M."/>
            <person name="Fernandes C."/>
            <person name="Miyazawa D."/>
            <person name="Wong W."/>
            <person name="Lillquist A.L."/>
            <person name="Wang D."/>
            <person name="Dosanjh M."/>
            <person name="Hara H."/>
            <person name="Petrescu A."/>
            <person name="Morin R.D."/>
            <person name="Yang G."/>
            <person name="Stott J.M."/>
            <person name="Schein J.E."/>
            <person name="Shin H."/>
            <person name="Smailus D."/>
            <person name="Siddiqui A.S."/>
            <person name="Marra M.A."/>
            <person name="Jones S.J.M."/>
            <person name="Holt R."/>
            <person name="Brinkman F.S.L."/>
            <person name="Miyauchi K."/>
            <person name="Fukuda M."/>
            <person name="Davies J.E."/>
            <person name="Mohn W.W."/>
            <person name="Eltis L.D."/>
        </authorList>
    </citation>
    <scope>NUCLEOTIDE SEQUENCE [LARGE SCALE GENOMIC DNA]</scope>
    <source>
        <strain evidence="4">RHA1</strain>
    </source>
</reference>
<dbReference type="KEGG" id="rha:RHA1_ro10289"/>
<dbReference type="PANTHER" id="PTHR21240">
    <property type="entry name" value="2-AMINO-3-CARBOXYLMUCONATE-6-SEMIALDEHYDE DECARBOXYLASE"/>
    <property type="match status" value="1"/>
</dbReference>
<dbReference type="AlphaFoldDB" id="Q0RW56"/>
<dbReference type="GO" id="GO:0019748">
    <property type="term" value="P:secondary metabolic process"/>
    <property type="evidence" value="ECO:0007669"/>
    <property type="project" value="TreeGrafter"/>
</dbReference>
<organism evidence="3 4">
    <name type="scientific">Rhodococcus jostii (strain RHA1)</name>
    <dbReference type="NCBI Taxonomy" id="101510"/>
    <lineage>
        <taxon>Bacteria</taxon>
        <taxon>Bacillati</taxon>
        <taxon>Actinomycetota</taxon>
        <taxon>Actinomycetes</taxon>
        <taxon>Mycobacteriales</taxon>
        <taxon>Nocardiaceae</taxon>
        <taxon>Rhodococcus</taxon>
    </lineage>
</organism>
<dbReference type="HOGENOM" id="CLU_039329_0_1_11"/>
<dbReference type="GO" id="GO:0016787">
    <property type="term" value="F:hydrolase activity"/>
    <property type="evidence" value="ECO:0007669"/>
    <property type="project" value="InterPro"/>
</dbReference>
<protein>
    <recommendedName>
        <fullName evidence="2">Amidohydrolase-related domain-containing protein</fullName>
    </recommendedName>
</protein>
<dbReference type="InterPro" id="IPR032465">
    <property type="entry name" value="ACMSD"/>
</dbReference>
<proteinExistence type="predicted"/>
<evidence type="ECO:0000259" key="2">
    <source>
        <dbReference type="Pfam" id="PF04909"/>
    </source>
</evidence>
<accession>Q0RW56</accession>
<dbReference type="GO" id="GO:0005737">
    <property type="term" value="C:cytoplasm"/>
    <property type="evidence" value="ECO:0007669"/>
    <property type="project" value="TreeGrafter"/>
</dbReference>
<dbReference type="RefSeq" id="WP_011600118.1">
    <property type="nucleotide sequence ID" value="NC_008270.1"/>
</dbReference>
<dbReference type="OrthoDB" id="8673349at2"/>
<name>Q0RW56_RHOJR</name>
<evidence type="ECO:0000313" key="3">
    <source>
        <dbReference type="EMBL" id="ABH00480.1"/>
    </source>
</evidence>
<dbReference type="PANTHER" id="PTHR21240:SF28">
    <property type="entry name" value="ISO-OROTATE DECARBOXYLASE (EUROFUNG)"/>
    <property type="match status" value="1"/>
</dbReference>
<sequence length="424" mass="48451">MTSTQREQLVLGAEKRVTTIDTDTHPDVAIDVMIDDIPEPWKSRYYNERAQEVENTRLFYASPTAARTDALVTGMRPGEDKQLYTQQVLQESDTDYAFLLPLSRAKWWDPEWESARCTATNTYIAREWLDSGHNAQGRYRAGIRVSPGDPDGAIAEMNKWAGHPYFAQVQFAPEVLVHPVGHPLYRPVLREAARLGLPVAMHITRESSMQSMTPVGYSSYHIEVMGSWSHYYLAHLASLVFDGVLAELPDLRLVFVEGGFTWLAPAMWRFDRYWKELGAEVPNVTRRPSESIREQLRVTTQPLEEPRNPRDLIDLIEAAQLQDVLMFSSDYPHWDYDDPRHVRNRVPAAWRDKIMYRNAQELYGLPETRPVDAIDLAADPMTRYRHSPVEKRLDSSGRLRPAAAGTAVTRVVTSRTEHDFVGAD</sequence>
<dbReference type="SUPFAM" id="SSF51556">
    <property type="entry name" value="Metallo-dependent hydrolases"/>
    <property type="match status" value="1"/>
</dbReference>
<geneLocation type="plasmid" evidence="3 4">
    <name>pRHL2</name>
</geneLocation>
<dbReference type="GO" id="GO:0016831">
    <property type="term" value="F:carboxy-lyase activity"/>
    <property type="evidence" value="ECO:0007669"/>
    <property type="project" value="InterPro"/>
</dbReference>
<keyword evidence="3" id="KW-0614">Plasmid</keyword>
<dbReference type="InterPro" id="IPR006680">
    <property type="entry name" value="Amidohydro-rel"/>
</dbReference>
<dbReference type="Gene3D" id="3.20.20.140">
    <property type="entry name" value="Metal-dependent hydrolases"/>
    <property type="match status" value="1"/>
</dbReference>
<feature type="domain" description="Amidohydrolase-related" evidence="2">
    <location>
        <begin position="21"/>
        <end position="365"/>
    </location>
</feature>
<keyword evidence="1" id="KW-0456">Lyase</keyword>